<evidence type="ECO:0000313" key="4">
    <source>
        <dbReference type="Proteomes" id="UP001601303"/>
    </source>
</evidence>
<dbReference type="PANTHER" id="PTHR34203:SF13">
    <property type="entry name" value="EXPRESSED PROTEIN"/>
    <property type="match status" value="1"/>
</dbReference>
<keyword evidence="3" id="KW-0808">Transferase</keyword>
<dbReference type="SUPFAM" id="SSF53335">
    <property type="entry name" value="S-adenosyl-L-methionine-dependent methyltransferases"/>
    <property type="match status" value="1"/>
</dbReference>
<dbReference type="RefSeq" id="WP_388107118.1">
    <property type="nucleotide sequence ID" value="NZ_JBIAHM010000006.1"/>
</dbReference>
<sequence length="266" mass="28821">MTGTAPGAGADPVRQQLSDGPPVWCTNGPAAAAMWREMLPPGAYHRAADRLRDGDTVLDIGANIGLLSVYCALLRPGVHIVAAEPAPALHACLVRNLADHAGTRWRTECAAVTDRPGRLRFTYYPEAPGNSGLYADREADDEITLAFLRNSGVEAEDGAELVQGLHEGVEFTVPALTVSDLLRLHSVERVDLLKVDVERAELDVLRGVEDHHWPLVRAVVAEVHDDDGRLAAVQDLLRARGFEVRVRQEPLLAGTPLYDVEAVRAV</sequence>
<feature type="region of interest" description="Disordered" evidence="1">
    <location>
        <begin position="1"/>
        <end position="21"/>
    </location>
</feature>
<comment type="caution">
    <text evidence="3">The sequence shown here is derived from an EMBL/GenBank/DDBJ whole genome shotgun (WGS) entry which is preliminary data.</text>
</comment>
<feature type="domain" description="Methyltransferase FkbM" evidence="2">
    <location>
        <begin position="59"/>
        <end position="243"/>
    </location>
</feature>
<dbReference type="Gene3D" id="3.40.50.150">
    <property type="entry name" value="Vaccinia Virus protein VP39"/>
    <property type="match status" value="1"/>
</dbReference>
<dbReference type="NCBIfam" id="TIGR01444">
    <property type="entry name" value="fkbM_fam"/>
    <property type="match status" value="1"/>
</dbReference>
<gene>
    <name evidence="3" type="ORF">ACFYNQ_18290</name>
</gene>
<keyword evidence="4" id="KW-1185">Reference proteome</keyword>
<dbReference type="GO" id="GO:0032259">
    <property type="term" value="P:methylation"/>
    <property type="evidence" value="ECO:0007669"/>
    <property type="project" value="UniProtKB-KW"/>
</dbReference>
<evidence type="ECO:0000259" key="2">
    <source>
        <dbReference type="Pfam" id="PF05050"/>
    </source>
</evidence>
<dbReference type="InterPro" id="IPR006342">
    <property type="entry name" value="FkbM_mtfrase"/>
</dbReference>
<dbReference type="Proteomes" id="UP001601303">
    <property type="component" value="Unassembled WGS sequence"/>
</dbReference>
<dbReference type="Pfam" id="PF05050">
    <property type="entry name" value="Methyltransf_21"/>
    <property type="match status" value="1"/>
</dbReference>
<dbReference type="InterPro" id="IPR029063">
    <property type="entry name" value="SAM-dependent_MTases_sf"/>
</dbReference>
<proteinExistence type="predicted"/>
<dbReference type="EMBL" id="JBIAHM010000006">
    <property type="protein sequence ID" value="MFE9600511.1"/>
    <property type="molecule type" value="Genomic_DNA"/>
</dbReference>
<name>A0ABW6M2Z4_9ACTN</name>
<evidence type="ECO:0000256" key="1">
    <source>
        <dbReference type="SAM" id="MobiDB-lite"/>
    </source>
</evidence>
<dbReference type="GO" id="GO:0008168">
    <property type="term" value="F:methyltransferase activity"/>
    <property type="evidence" value="ECO:0007669"/>
    <property type="project" value="UniProtKB-KW"/>
</dbReference>
<organism evidence="3 4">
    <name type="scientific">Streptomyces hokutonensis</name>
    <dbReference type="NCBI Taxonomy" id="1306990"/>
    <lineage>
        <taxon>Bacteria</taxon>
        <taxon>Bacillati</taxon>
        <taxon>Actinomycetota</taxon>
        <taxon>Actinomycetes</taxon>
        <taxon>Kitasatosporales</taxon>
        <taxon>Streptomycetaceae</taxon>
        <taxon>Streptomyces</taxon>
    </lineage>
</organism>
<reference evidence="3 4" key="1">
    <citation type="submission" date="2024-10" db="EMBL/GenBank/DDBJ databases">
        <title>The Natural Products Discovery Center: Release of the First 8490 Sequenced Strains for Exploring Actinobacteria Biosynthetic Diversity.</title>
        <authorList>
            <person name="Kalkreuter E."/>
            <person name="Kautsar S.A."/>
            <person name="Yang D."/>
            <person name="Bader C.D."/>
            <person name="Teijaro C.N."/>
            <person name="Fluegel L."/>
            <person name="Davis C.M."/>
            <person name="Simpson J.R."/>
            <person name="Lauterbach L."/>
            <person name="Steele A.D."/>
            <person name="Gui C."/>
            <person name="Meng S."/>
            <person name="Li G."/>
            <person name="Viehrig K."/>
            <person name="Ye F."/>
            <person name="Su P."/>
            <person name="Kiefer A.F."/>
            <person name="Nichols A."/>
            <person name="Cepeda A.J."/>
            <person name="Yan W."/>
            <person name="Fan B."/>
            <person name="Jiang Y."/>
            <person name="Adhikari A."/>
            <person name="Zheng C.-J."/>
            <person name="Schuster L."/>
            <person name="Cowan T.M."/>
            <person name="Smanski M.J."/>
            <person name="Chevrette M.G."/>
            <person name="De Carvalho L.P.S."/>
            <person name="Shen B."/>
        </authorList>
    </citation>
    <scope>NUCLEOTIDE SEQUENCE [LARGE SCALE GENOMIC DNA]</scope>
    <source>
        <strain evidence="3 4">NPDC006488</strain>
    </source>
</reference>
<accession>A0ABW6M2Z4</accession>
<dbReference type="InterPro" id="IPR052514">
    <property type="entry name" value="SAM-dependent_MTase"/>
</dbReference>
<keyword evidence="3" id="KW-0489">Methyltransferase</keyword>
<dbReference type="PANTHER" id="PTHR34203">
    <property type="entry name" value="METHYLTRANSFERASE, FKBM FAMILY PROTEIN"/>
    <property type="match status" value="1"/>
</dbReference>
<evidence type="ECO:0000313" key="3">
    <source>
        <dbReference type="EMBL" id="MFE9600511.1"/>
    </source>
</evidence>
<protein>
    <submittedName>
        <fullName evidence="3">FkbM family methyltransferase</fullName>
        <ecNumber evidence="3">2.1.1.-</ecNumber>
    </submittedName>
</protein>
<dbReference type="EC" id="2.1.1.-" evidence="3"/>